<evidence type="ECO:0000313" key="4">
    <source>
        <dbReference type="Proteomes" id="UP000283269"/>
    </source>
</evidence>
<keyword evidence="4" id="KW-1185">Reference proteome</keyword>
<dbReference type="GO" id="GO:0005739">
    <property type="term" value="C:mitochondrion"/>
    <property type="evidence" value="ECO:0007669"/>
    <property type="project" value="TreeGrafter"/>
</dbReference>
<evidence type="ECO:0000259" key="2">
    <source>
        <dbReference type="Pfam" id="PF00750"/>
    </source>
</evidence>
<dbReference type="STRING" id="93625.A0A409XDH9"/>
<dbReference type="PRINTS" id="PR01038">
    <property type="entry name" value="TRNASYNTHARG"/>
</dbReference>
<comment type="similarity">
    <text evidence="1">Belongs to the class-I aminoacyl-tRNA synthetase family.</text>
</comment>
<feature type="domain" description="Arginyl-tRNA synthetase catalytic core" evidence="2">
    <location>
        <begin position="162"/>
        <end position="259"/>
    </location>
</feature>
<dbReference type="AlphaFoldDB" id="A0A409XDH9"/>
<dbReference type="Gene3D" id="3.40.50.620">
    <property type="entry name" value="HUPs"/>
    <property type="match status" value="2"/>
</dbReference>
<evidence type="ECO:0000256" key="1">
    <source>
        <dbReference type="RuleBase" id="RU363038"/>
    </source>
</evidence>
<dbReference type="InterPro" id="IPR014729">
    <property type="entry name" value="Rossmann-like_a/b/a_fold"/>
</dbReference>
<keyword evidence="1" id="KW-0436">Ligase</keyword>
<keyword evidence="1" id="KW-0067">ATP-binding</keyword>
<proteinExistence type="inferred from homology"/>
<protein>
    <recommendedName>
        <fullName evidence="2">Arginyl-tRNA synthetase catalytic core domain-containing protein</fullName>
    </recommendedName>
</protein>
<name>A0A409XDH9_PSICY</name>
<dbReference type="OrthoDB" id="68056at2759"/>
<dbReference type="SUPFAM" id="SSF52374">
    <property type="entry name" value="Nucleotidylyl transferase"/>
    <property type="match status" value="1"/>
</dbReference>
<dbReference type="GO" id="GO:0004814">
    <property type="term" value="F:arginine-tRNA ligase activity"/>
    <property type="evidence" value="ECO:0007669"/>
    <property type="project" value="InterPro"/>
</dbReference>
<comment type="caution">
    <text evidence="3">The sequence shown here is derived from an EMBL/GenBank/DDBJ whole genome shotgun (WGS) entry which is preliminary data.</text>
</comment>
<keyword evidence="1" id="KW-0648">Protein biosynthesis</keyword>
<dbReference type="PANTHER" id="PTHR11956">
    <property type="entry name" value="ARGINYL-TRNA SYNTHETASE"/>
    <property type="match status" value="1"/>
</dbReference>
<dbReference type="EMBL" id="NHYD01002007">
    <property type="protein sequence ID" value="PPQ88833.1"/>
    <property type="molecule type" value="Genomic_DNA"/>
</dbReference>
<dbReference type="InterPro" id="IPR001278">
    <property type="entry name" value="Arg-tRNA-ligase"/>
</dbReference>
<dbReference type="InParanoid" id="A0A409XDH9"/>
<feature type="domain" description="Arginyl-tRNA synthetase catalytic core" evidence="2">
    <location>
        <begin position="34"/>
        <end position="158"/>
    </location>
</feature>
<dbReference type="GO" id="GO:0032543">
    <property type="term" value="P:mitochondrial translation"/>
    <property type="evidence" value="ECO:0007669"/>
    <property type="project" value="TreeGrafter"/>
</dbReference>
<dbReference type="Pfam" id="PF00750">
    <property type="entry name" value="tRNA-synt_1d"/>
    <property type="match status" value="2"/>
</dbReference>
<dbReference type="InterPro" id="IPR035684">
    <property type="entry name" value="ArgRS_core"/>
</dbReference>
<reference evidence="3 4" key="1">
    <citation type="journal article" date="2018" name="Evol. Lett.">
        <title>Horizontal gene cluster transfer increased hallucinogenic mushroom diversity.</title>
        <authorList>
            <person name="Reynolds H.T."/>
            <person name="Vijayakumar V."/>
            <person name="Gluck-Thaler E."/>
            <person name="Korotkin H.B."/>
            <person name="Matheny P.B."/>
            <person name="Slot J.C."/>
        </authorList>
    </citation>
    <scope>NUCLEOTIDE SEQUENCE [LARGE SCALE GENOMIC DNA]</scope>
    <source>
        <strain evidence="3 4">2631</strain>
    </source>
</reference>
<sequence length="260" mass="30102">MYALKTEWNIAKSFYVGYLRSKIIGVFLANLYKACFEKYGSQAELEKDTIEHLFDIYVAINKDAETDPAVKPYTAQWFKRMEDGDEDALHNWLVWREMSVRKYKKEYERPNVKSDVYTGESRVGKEAMDRALETLESMDLILESDGVKLVELEKWKLGKAVVGESRVGKEAMDRALETLESMDLILESDGVKLVELEKWKLGKAVVGKKDGTPIYLTRDIGGVIEQYERYKFNKMIYVVSSQQDLHLTQFFKVLELMGFP</sequence>
<dbReference type="GO" id="GO:0006420">
    <property type="term" value="P:arginyl-tRNA aminoacylation"/>
    <property type="evidence" value="ECO:0007669"/>
    <property type="project" value="InterPro"/>
</dbReference>
<dbReference type="Proteomes" id="UP000283269">
    <property type="component" value="Unassembled WGS sequence"/>
</dbReference>
<keyword evidence="1" id="KW-0030">Aminoacyl-tRNA synthetase</keyword>
<evidence type="ECO:0000313" key="3">
    <source>
        <dbReference type="EMBL" id="PPQ88833.1"/>
    </source>
</evidence>
<accession>A0A409XDH9</accession>
<gene>
    <name evidence="3" type="ORF">CVT25_010252</name>
</gene>
<organism evidence="3 4">
    <name type="scientific">Psilocybe cyanescens</name>
    <dbReference type="NCBI Taxonomy" id="93625"/>
    <lineage>
        <taxon>Eukaryota</taxon>
        <taxon>Fungi</taxon>
        <taxon>Dikarya</taxon>
        <taxon>Basidiomycota</taxon>
        <taxon>Agaricomycotina</taxon>
        <taxon>Agaricomycetes</taxon>
        <taxon>Agaricomycetidae</taxon>
        <taxon>Agaricales</taxon>
        <taxon>Agaricineae</taxon>
        <taxon>Strophariaceae</taxon>
        <taxon>Psilocybe</taxon>
    </lineage>
</organism>
<dbReference type="GO" id="GO:0005524">
    <property type="term" value="F:ATP binding"/>
    <property type="evidence" value="ECO:0007669"/>
    <property type="project" value="UniProtKB-KW"/>
</dbReference>
<keyword evidence="1" id="KW-0547">Nucleotide-binding</keyword>
<dbReference type="PANTHER" id="PTHR11956:SF11">
    <property type="entry name" value="ARGININE--TRNA LIGASE, MITOCHONDRIAL-RELATED"/>
    <property type="match status" value="1"/>
</dbReference>